<evidence type="ECO:0000256" key="2">
    <source>
        <dbReference type="ARBA" id="ARBA00022692"/>
    </source>
</evidence>
<dbReference type="Proteomes" id="UP000263232">
    <property type="component" value="Chromosome"/>
</dbReference>
<dbReference type="PROSITE" id="PS51012">
    <property type="entry name" value="ABC_TM2"/>
    <property type="match status" value="1"/>
</dbReference>
<evidence type="ECO:0000256" key="1">
    <source>
        <dbReference type="ARBA" id="ARBA00004141"/>
    </source>
</evidence>
<dbReference type="PRINTS" id="PR00164">
    <property type="entry name" value="ABC2TRNSPORT"/>
</dbReference>
<gene>
    <name evidence="7" type="ORF">CL176_09945</name>
</gene>
<keyword evidence="4 5" id="KW-0472">Membrane</keyword>
<evidence type="ECO:0000256" key="4">
    <source>
        <dbReference type="ARBA" id="ARBA00023136"/>
    </source>
</evidence>
<keyword evidence="5" id="KW-0813">Transport</keyword>
<comment type="subcellular location">
    <subcellularLocation>
        <location evidence="5">Cell membrane</location>
        <topology evidence="5">Multi-pass membrane protein</topology>
    </subcellularLocation>
    <subcellularLocation>
        <location evidence="1">Membrane</location>
        <topology evidence="1">Multi-pass membrane protein</topology>
    </subcellularLocation>
</comment>
<keyword evidence="8" id="KW-1185">Reference proteome</keyword>
<evidence type="ECO:0000256" key="5">
    <source>
        <dbReference type="RuleBase" id="RU361157"/>
    </source>
</evidence>
<evidence type="ECO:0000256" key="3">
    <source>
        <dbReference type="ARBA" id="ARBA00022989"/>
    </source>
</evidence>
<dbReference type="PIRSF" id="PIRSF006648">
    <property type="entry name" value="DrrB"/>
    <property type="match status" value="1"/>
</dbReference>
<dbReference type="RefSeq" id="WP_118991174.1">
    <property type="nucleotide sequence ID" value="NZ_CP023434.1"/>
</dbReference>
<feature type="transmembrane region" description="Helical" evidence="5">
    <location>
        <begin position="229"/>
        <end position="252"/>
    </location>
</feature>
<comment type="similarity">
    <text evidence="5">Belongs to the ABC-2 integral membrane protein family.</text>
</comment>
<dbReference type="PANTHER" id="PTHR43229">
    <property type="entry name" value="NODULATION PROTEIN J"/>
    <property type="match status" value="1"/>
</dbReference>
<feature type="domain" description="ABC transmembrane type-2" evidence="6">
    <location>
        <begin position="27"/>
        <end position="258"/>
    </location>
</feature>
<sequence>MLNIIKSVYKKNRISILRAYPVSFILQRVLSSIFALLTPVLLYYFVFNGKIGNEFSNKASGMNYLLFVSLGYGAYAVSIATLMNVGRSLISEIREGTIDSFLLSPASRLGYFLGTFVEQLGRSIIEFFLVIIFSLFLGVRYNFENIISMFLLVFFIAIVSFSMTLILSNIMVYTRDTFISQNTLFIILSFLSGVSFPVTYLPKQLQFFSNLIPLTHAINVLRDVSTGNISTSTVFSSILAIIEGVIIFYLGYRWFEKLERKLIEEVFS</sequence>
<dbReference type="GO" id="GO:0140359">
    <property type="term" value="F:ABC-type transporter activity"/>
    <property type="evidence" value="ECO:0007669"/>
    <property type="project" value="InterPro"/>
</dbReference>
<dbReference type="InterPro" id="IPR047817">
    <property type="entry name" value="ABC2_TM_bact-type"/>
</dbReference>
<feature type="transmembrane region" description="Helical" evidence="5">
    <location>
        <begin position="124"/>
        <end position="143"/>
    </location>
</feature>
<proteinExistence type="inferred from homology"/>
<dbReference type="InterPro" id="IPR000412">
    <property type="entry name" value="ABC_2_transport"/>
</dbReference>
<dbReference type="InterPro" id="IPR013525">
    <property type="entry name" value="ABC2_TM"/>
</dbReference>
<protein>
    <recommendedName>
        <fullName evidence="5">Transport permease protein</fullName>
    </recommendedName>
</protein>
<feature type="transmembrane region" description="Helical" evidence="5">
    <location>
        <begin position="20"/>
        <end position="44"/>
    </location>
</feature>
<feature type="transmembrane region" description="Helical" evidence="5">
    <location>
        <begin position="184"/>
        <end position="201"/>
    </location>
</feature>
<dbReference type="EMBL" id="CP023434">
    <property type="protein sequence ID" value="AXY26290.1"/>
    <property type="molecule type" value="Genomic_DNA"/>
</dbReference>
<dbReference type="PANTHER" id="PTHR43229:SF2">
    <property type="entry name" value="NODULATION PROTEIN J"/>
    <property type="match status" value="1"/>
</dbReference>
<keyword evidence="5" id="KW-1003">Cell membrane</keyword>
<dbReference type="InterPro" id="IPR051784">
    <property type="entry name" value="Nod_factor_ABC_transporter"/>
</dbReference>
<accession>A0A347WMI3</accession>
<evidence type="ECO:0000259" key="6">
    <source>
        <dbReference type="PROSITE" id="PS51012"/>
    </source>
</evidence>
<organism evidence="7 8">
    <name type="scientific">Suicoccus acidiformans</name>
    <dbReference type="NCBI Taxonomy" id="2036206"/>
    <lineage>
        <taxon>Bacteria</taxon>
        <taxon>Bacillati</taxon>
        <taxon>Bacillota</taxon>
        <taxon>Bacilli</taxon>
        <taxon>Lactobacillales</taxon>
        <taxon>Aerococcaceae</taxon>
        <taxon>Suicoccus</taxon>
    </lineage>
</organism>
<dbReference type="GO" id="GO:0043190">
    <property type="term" value="C:ATP-binding cassette (ABC) transporter complex"/>
    <property type="evidence" value="ECO:0007669"/>
    <property type="project" value="InterPro"/>
</dbReference>
<reference evidence="7 8" key="1">
    <citation type="submission" date="2017-09" db="EMBL/GenBank/DDBJ databases">
        <title>Complete genome sequence of Oxytococcus suis strain ZY16052.</title>
        <authorList>
            <person name="Li F."/>
        </authorList>
    </citation>
    <scope>NUCLEOTIDE SEQUENCE [LARGE SCALE GENOMIC DNA]</scope>
    <source>
        <strain evidence="7 8">ZY16052</strain>
    </source>
</reference>
<keyword evidence="2 5" id="KW-0812">Transmembrane</keyword>
<evidence type="ECO:0000313" key="7">
    <source>
        <dbReference type="EMBL" id="AXY26290.1"/>
    </source>
</evidence>
<feature type="transmembrane region" description="Helical" evidence="5">
    <location>
        <begin position="64"/>
        <end position="85"/>
    </location>
</feature>
<feature type="transmembrane region" description="Helical" evidence="5">
    <location>
        <begin position="149"/>
        <end position="172"/>
    </location>
</feature>
<evidence type="ECO:0000313" key="8">
    <source>
        <dbReference type="Proteomes" id="UP000263232"/>
    </source>
</evidence>
<dbReference type="Pfam" id="PF01061">
    <property type="entry name" value="ABC2_membrane"/>
    <property type="match status" value="1"/>
</dbReference>
<dbReference type="KEGG" id="abae:CL176_09945"/>
<dbReference type="OrthoDB" id="1414986at2"/>
<name>A0A347WMI3_9LACT</name>
<dbReference type="AlphaFoldDB" id="A0A347WMI3"/>
<keyword evidence="3 5" id="KW-1133">Transmembrane helix</keyword>